<evidence type="ECO:0000259" key="9">
    <source>
        <dbReference type="Pfam" id="PF01883"/>
    </source>
</evidence>
<proteinExistence type="inferred from homology"/>
<dbReference type="InterPro" id="IPR033756">
    <property type="entry name" value="YlxH/NBP35"/>
</dbReference>
<dbReference type="HAMAP" id="MF_02040">
    <property type="entry name" value="Mrp_NBP35"/>
    <property type="match status" value="1"/>
</dbReference>
<evidence type="ECO:0000256" key="7">
    <source>
        <dbReference type="ARBA" id="ARBA00023014"/>
    </source>
</evidence>
<feature type="domain" description="MIP18 family-like" evidence="9">
    <location>
        <begin position="9"/>
        <end position="71"/>
    </location>
</feature>
<keyword evidence="8" id="KW-0378">Hydrolase</keyword>
<evidence type="ECO:0000256" key="2">
    <source>
        <dbReference type="ARBA" id="ARBA00008205"/>
    </source>
</evidence>
<dbReference type="CDD" id="cd02037">
    <property type="entry name" value="Mrp_NBP35"/>
    <property type="match status" value="1"/>
</dbReference>
<evidence type="ECO:0000256" key="5">
    <source>
        <dbReference type="ARBA" id="ARBA00022840"/>
    </source>
</evidence>
<dbReference type="InterPro" id="IPR019591">
    <property type="entry name" value="Mrp/NBP35_ATP-bd"/>
</dbReference>
<evidence type="ECO:0000256" key="8">
    <source>
        <dbReference type="HAMAP-Rule" id="MF_02040"/>
    </source>
</evidence>
<dbReference type="GO" id="GO:0016226">
    <property type="term" value="P:iron-sulfur cluster assembly"/>
    <property type="evidence" value="ECO:0007669"/>
    <property type="project" value="InterPro"/>
</dbReference>
<dbReference type="SUPFAM" id="SSF52540">
    <property type="entry name" value="P-loop containing nucleoside triphosphate hydrolases"/>
    <property type="match status" value="1"/>
</dbReference>
<dbReference type="PROSITE" id="PS01215">
    <property type="entry name" value="MRP"/>
    <property type="match status" value="1"/>
</dbReference>
<dbReference type="InterPro" id="IPR034904">
    <property type="entry name" value="FSCA_dom_sf"/>
</dbReference>
<keyword evidence="5 8" id="KW-0067">ATP-binding</keyword>
<dbReference type="SUPFAM" id="SSF117916">
    <property type="entry name" value="Fe-S cluster assembly (FSCA) domain-like"/>
    <property type="match status" value="1"/>
</dbReference>
<dbReference type="Gene3D" id="3.40.50.300">
    <property type="entry name" value="P-loop containing nucleotide triphosphate hydrolases"/>
    <property type="match status" value="1"/>
</dbReference>
<comment type="similarity">
    <text evidence="8">Belongs to the Mrp/NBP35 ATP-binding proteins family.</text>
</comment>
<comment type="similarity">
    <text evidence="1">In the N-terminal section; belongs to the MIP18 family.</text>
</comment>
<dbReference type="Pfam" id="PF10609">
    <property type="entry name" value="ParA"/>
    <property type="match status" value="1"/>
</dbReference>
<sequence length="360" mass="38540">MGELSVSKEIILGALSTVQEPDLKKDLVNLGMIKDVELGIGEVRFTVVLTTPACPLKEKIRQDCEEAIHRLVHPDLKISINMTAEVTSLASSDPLIPGVKNVIAVASGKGGVGKSTVTANLAMALKQSGAKVGILDADISGPSIPVMFGAEELQPLVQEVNGKNRIQPIMQYGIKMISMGFLAPSDSPVPWRGPMMTQALRQFFGDTNWDELDYLLIDLPPGTSDIHLTLVQLIKLTGAVIVTTPQKVALSDATKGLQFFNQAGINVPILGLVENMAYFTPVELPDNKYYLFGKDGGKKLAEKYKVPFLGEVPLIQAIREAGDEGKPIASTEGPSATAFATIAANLAQQIAIRNASTPRQ</sequence>
<dbReference type="OrthoDB" id="9809679at2"/>
<dbReference type="AlphaFoldDB" id="A0A2S2DT61"/>
<dbReference type="Proteomes" id="UP000245468">
    <property type="component" value="Chromosome"/>
</dbReference>
<keyword evidence="7 8" id="KW-0411">Iron-sulfur</keyword>
<evidence type="ECO:0000256" key="1">
    <source>
        <dbReference type="ARBA" id="ARBA00007352"/>
    </source>
</evidence>
<name>A0A2S2DT61_9BACT</name>
<gene>
    <name evidence="10" type="ORF">HME7025_00693</name>
</gene>
<organism evidence="10 11">
    <name type="scientific">Aquirufa nivalisilvae</name>
    <dbReference type="NCBI Taxonomy" id="2516557"/>
    <lineage>
        <taxon>Bacteria</taxon>
        <taxon>Pseudomonadati</taxon>
        <taxon>Bacteroidota</taxon>
        <taxon>Cytophagia</taxon>
        <taxon>Cytophagales</taxon>
        <taxon>Flectobacillaceae</taxon>
        <taxon>Aquirufa</taxon>
    </lineage>
</organism>
<evidence type="ECO:0000256" key="4">
    <source>
        <dbReference type="ARBA" id="ARBA00022741"/>
    </source>
</evidence>
<dbReference type="InterPro" id="IPR044304">
    <property type="entry name" value="NUBPL-like"/>
</dbReference>
<keyword evidence="6 8" id="KW-0408">Iron</keyword>
<dbReference type="GO" id="GO:0140663">
    <property type="term" value="F:ATP-dependent FeS chaperone activity"/>
    <property type="evidence" value="ECO:0007669"/>
    <property type="project" value="InterPro"/>
</dbReference>
<dbReference type="KEGG" id="psez:HME7025_00693"/>
<keyword evidence="4 8" id="KW-0547">Nucleotide-binding</keyword>
<dbReference type="GO" id="GO:0005524">
    <property type="term" value="F:ATP binding"/>
    <property type="evidence" value="ECO:0007669"/>
    <property type="project" value="UniProtKB-UniRule"/>
</dbReference>
<dbReference type="PANTHER" id="PTHR42961:SF2">
    <property type="entry name" value="IRON-SULFUR PROTEIN NUBPL"/>
    <property type="match status" value="1"/>
</dbReference>
<dbReference type="PANTHER" id="PTHR42961">
    <property type="entry name" value="IRON-SULFUR PROTEIN NUBPL"/>
    <property type="match status" value="1"/>
</dbReference>
<evidence type="ECO:0000313" key="11">
    <source>
        <dbReference type="Proteomes" id="UP000245468"/>
    </source>
</evidence>
<comment type="similarity">
    <text evidence="2">In the C-terminal section; belongs to the Mrp/NBP35 ATP-binding proteins family.</text>
</comment>
<reference evidence="11" key="1">
    <citation type="submission" date="2018-05" db="EMBL/GenBank/DDBJ databases">
        <title>Pseudarcicella sp. HME7025 Genome sequencing and assembly.</title>
        <authorList>
            <person name="Kim H."/>
            <person name="Kang H."/>
            <person name="Joh K."/>
        </authorList>
    </citation>
    <scope>NUCLEOTIDE SEQUENCE [LARGE SCALE GENOMIC DNA]</scope>
    <source>
        <strain evidence="11">HME7025</strain>
    </source>
</reference>
<comment type="function">
    <text evidence="8">Binds and transfers iron-sulfur (Fe-S) clusters to target apoproteins. Can hydrolyze ATP.</text>
</comment>
<dbReference type="GO" id="GO:0051539">
    <property type="term" value="F:4 iron, 4 sulfur cluster binding"/>
    <property type="evidence" value="ECO:0007669"/>
    <property type="project" value="TreeGrafter"/>
</dbReference>
<dbReference type="RefSeq" id="WP_109322311.1">
    <property type="nucleotide sequence ID" value="NZ_CP029346.1"/>
</dbReference>
<dbReference type="FunFam" id="3.40.50.300:FF:001119">
    <property type="entry name" value="Iron-sulfur cluster carrier protein"/>
    <property type="match status" value="1"/>
</dbReference>
<comment type="subunit">
    <text evidence="8">Homodimer.</text>
</comment>
<evidence type="ECO:0000256" key="6">
    <source>
        <dbReference type="ARBA" id="ARBA00023004"/>
    </source>
</evidence>
<dbReference type="InterPro" id="IPR000808">
    <property type="entry name" value="Mrp-like_CS"/>
</dbReference>
<dbReference type="GO" id="GO:0046872">
    <property type="term" value="F:metal ion binding"/>
    <property type="evidence" value="ECO:0007669"/>
    <property type="project" value="UniProtKB-KW"/>
</dbReference>
<keyword evidence="3 8" id="KW-0479">Metal-binding</keyword>
<dbReference type="EMBL" id="CP029346">
    <property type="protein sequence ID" value="AWL08565.1"/>
    <property type="molecule type" value="Genomic_DNA"/>
</dbReference>
<keyword evidence="11" id="KW-1185">Reference proteome</keyword>
<dbReference type="Gene3D" id="3.30.300.130">
    <property type="entry name" value="Fe-S cluster assembly (FSCA)"/>
    <property type="match status" value="1"/>
</dbReference>
<evidence type="ECO:0000313" key="10">
    <source>
        <dbReference type="EMBL" id="AWL08565.1"/>
    </source>
</evidence>
<dbReference type="GO" id="GO:0016887">
    <property type="term" value="F:ATP hydrolysis activity"/>
    <property type="evidence" value="ECO:0007669"/>
    <property type="project" value="UniProtKB-UniRule"/>
</dbReference>
<dbReference type="InterPro" id="IPR027417">
    <property type="entry name" value="P-loop_NTPase"/>
</dbReference>
<dbReference type="Pfam" id="PF01883">
    <property type="entry name" value="FeS_assembly_P"/>
    <property type="match status" value="1"/>
</dbReference>
<feature type="binding site" evidence="8">
    <location>
        <begin position="108"/>
        <end position="115"/>
    </location>
    <ligand>
        <name>ATP</name>
        <dbReference type="ChEBI" id="CHEBI:30616"/>
    </ligand>
</feature>
<evidence type="ECO:0000256" key="3">
    <source>
        <dbReference type="ARBA" id="ARBA00022723"/>
    </source>
</evidence>
<dbReference type="InterPro" id="IPR002744">
    <property type="entry name" value="MIP18-like"/>
</dbReference>
<accession>A0A2S2DT61</accession>
<protein>
    <recommendedName>
        <fullName evidence="8">Iron-sulfur cluster carrier protein</fullName>
    </recommendedName>
</protein>